<protein>
    <submittedName>
        <fullName evidence="2">Uncharacterized protein</fullName>
    </submittedName>
</protein>
<proteinExistence type="predicted"/>
<evidence type="ECO:0000313" key="3">
    <source>
        <dbReference type="Proteomes" id="UP000616779"/>
    </source>
</evidence>
<comment type="caution">
    <text evidence="2">The sequence shown here is derived from an EMBL/GenBank/DDBJ whole genome shotgun (WGS) entry which is preliminary data.</text>
</comment>
<evidence type="ECO:0000256" key="1">
    <source>
        <dbReference type="SAM" id="Phobius"/>
    </source>
</evidence>
<feature type="transmembrane region" description="Helical" evidence="1">
    <location>
        <begin position="80"/>
        <end position="104"/>
    </location>
</feature>
<feature type="transmembrane region" description="Helical" evidence="1">
    <location>
        <begin position="12"/>
        <end position="31"/>
    </location>
</feature>
<keyword evidence="1" id="KW-1133">Transmembrane helix</keyword>
<organism evidence="2 3">
    <name type="scientific">Paenibacillus phytorum</name>
    <dbReference type="NCBI Taxonomy" id="2654977"/>
    <lineage>
        <taxon>Bacteria</taxon>
        <taxon>Bacillati</taxon>
        <taxon>Bacillota</taxon>
        <taxon>Bacilli</taxon>
        <taxon>Bacillales</taxon>
        <taxon>Paenibacillaceae</taxon>
        <taxon>Paenibacillus</taxon>
    </lineage>
</organism>
<keyword evidence="3" id="KW-1185">Reference proteome</keyword>
<dbReference type="Proteomes" id="UP000616779">
    <property type="component" value="Unassembled WGS sequence"/>
</dbReference>
<gene>
    <name evidence="2" type="ORF">GC098_07465</name>
</gene>
<name>A0ABX1XRW0_9BACL</name>
<dbReference type="EMBL" id="WHOA01000051">
    <property type="protein sequence ID" value="NOU71261.1"/>
    <property type="molecule type" value="Genomic_DNA"/>
</dbReference>
<sequence>MLPMEQETIGMLVVGFCIVMGVSFLFVVLLWAKERKSEYRSAFGWMIAHLIIFSSAVSCFLKAISNRPLHPAMASEGNSLWLGIGGVLWAISMILFLAGIVSFCTRKRP</sequence>
<reference evidence="2 3" key="1">
    <citation type="submission" date="2019-10" db="EMBL/GenBank/DDBJ databases">
        <title>Description of Paenibacillus terrestris sp. nov.</title>
        <authorList>
            <person name="Carlier A."/>
            <person name="Qi S."/>
        </authorList>
    </citation>
    <scope>NUCLEOTIDE SEQUENCE [LARGE SCALE GENOMIC DNA]</scope>
    <source>
        <strain evidence="2 3">LMG 31458</strain>
    </source>
</reference>
<feature type="transmembrane region" description="Helical" evidence="1">
    <location>
        <begin position="43"/>
        <end position="65"/>
    </location>
</feature>
<accession>A0ABX1XRW0</accession>
<evidence type="ECO:0000313" key="2">
    <source>
        <dbReference type="EMBL" id="NOU71261.1"/>
    </source>
</evidence>
<keyword evidence="1" id="KW-0812">Transmembrane</keyword>
<keyword evidence="1" id="KW-0472">Membrane</keyword>